<evidence type="ECO:0000313" key="11">
    <source>
        <dbReference type="EMBL" id="RRN45880.1"/>
    </source>
</evidence>
<dbReference type="CDD" id="cd02869">
    <property type="entry name" value="PseudoU_synth_RluA_like"/>
    <property type="match status" value="1"/>
</dbReference>
<keyword evidence="4" id="KW-0698">rRNA processing</keyword>
<evidence type="ECO:0000256" key="3">
    <source>
        <dbReference type="ARBA" id="ARBA00010876"/>
    </source>
</evidence>
<gene>
    <name evidence="11" type="ORF">EHV23_07080</name>
</gene>
<dbReference type="InterPro" id="IPR006225">
    <property type="entry name" value="PsdUridine_synth_RluC/D"/>
</dbReference>
<comment type="function">
    <text evidence="2">Responsible for synthesis of pseudouridine from uracil at positions 955, 2504 and 2580 in 23S ribosomal RNA.</text>
</comment>
<dbReference type="CDD" id="cd00165">
    <property type="entry name" value="S4"/>
    <property type="match status" value="1"/>
</dbReference>
<dbReference type="Pfam" id="PF01479">
    <property type="entry name" value="S4"/>
    <property type="match status" value="1"/>
</dbReference>
<dbReference type="InterPro" id="IPR050188">
    <property type="entry name" value="RluA_PseudoU_synthase"/>
</dbReference>
<dbReference type="SUPFAM" id="SSF55174">
    <property type="entry name" value="Alpha-L RNA-binding motif"/>
    <property type="match status" value="1"/>
</dbReference>
<feature type="domain" description="RNA-binding S4" evidence="10">
    <location>
        <begin position="29"/>
        <end position="92"/>
    </location>
</feature>
<evidence type="ECO:0000256" key="6">
    <source>
        <dbReference type="ARBA" id="ARBA00023235"/>
    </source>
</evidence>
<dbReference type="SUPFAM" id="SSF55120">
    <property type="entry name" value="Pseudouridine synthase"/>
    <property type="match status" value="1"/>
</dbReference>
<evidence type="ECO:0000313" key="12">
    <source>
        <dbReference type="Proteomes" id="UP000270261"/>
    </source>
</evidence>
<comment type="similarity">
    <text evidence="3 9">Belongs to the pseudouridine synthase RluA family.</text>
</comment>
<keyword evidence="5 8" id="KW-0694">RNA-binding</keyword>
<dbReference type="PROSITE" id="PS50889">
    <property type="entry name" value="S4"/>
    <property type="match status" value="1"/>
</dbReference>
<dbReference type="SMART" id="SM00363">
    <property type="entry name" value="S4"/>
    <property type="match status" value="1"/>
</dbReference>
<dbReference type="EMBL" id="RRUE01000001">
    <property type="protein sequence ID" value="RRN45880.1"/>
    <property type="molecule type" value="Genomic_DNA"/>
</dbReference>
<dbReference type="AlphaFoldDB" id="A0A3R8ND45"/>
<protein>
    <recommendedName>
        <fullName evidence="9">Pseudouridine synthase</fullName>
        <ecNumber evidence="9">5.4.99.-</ecNumber>
    </recommendedName>
</protein>
<dbReference type="InterPro" id="IPR006224">
    <property type="entry name" value="PsdUridine_synth_RluA-like_CS"/>
</dbReference>
<evidence type="ECO:0000256" key="8">
    <source>
        <dbReference type="PROSITE-ProRule" id="PRU00182"/>
    </source>
</evidence>
<comment type="catalytic activity">
    <reaction evidence="1">
        <text>uridine(955/2504/2580) in 23S rRNA = pseudouridine(955/2504/2580) in 23S rRNA</text>
        <dbReference type="Rhea" id="RHEA:42528"/>
        <dbReference type="Rhea" id="RHEA-COMP:10099"/>
        <dbReference type="Rhea" id="RHEA-COMP:10100"/>
        <dbReference type="ChEBI" id="CHEBI:65314"/>
        <dbReference type="ChEBI" id="CHEBI:65315"/>
        <dbReference type="EC" id="5.4.99.24"/>
    </reaction>
</comment>
<dbReference type="RefSeq" id="WP_125095307.1">
    <property type="nucleotide sequence ID" value="NZ_RRUE01000001.1"/>
</dbReference>
<name>A0A3R8ND45_9BURK</name>
<evidence type="ECO:0000256" key="2">
    <source>
        <dbReference type="ARBA" id="ARBA00002876"/>
    </source>
</evidence>
<reference evidence="11 12" key="1">
    <citation type="submission" date="2018-11" db="EMBL/GenBank/DDBJ databases">
        <title>Genome sequencing of Lautropia sp. KCOM 2505 (= ChDC F240).</title>
        <authorList>
            <person name="Kook J.-K."/>
            <person name="Park S.-N."/>
            <person name="Lim Y.K."/>
        </authorList>
    </citation>
    <scope>NUCLEOTIDE SEQUENCE [LARGE SCALE GENOMIC DNA]</scope>
    <source>
        <strain evidence="11 12">KCOM 2505</strain>
    </source>
</reference>
<dbReference type="OrthoDB" id="9785808at2"/>
<accession>A0A3R8ND45</accession>
<dbReference type="Gene3D" id="3.10.290.10">
    <property type="entry name" value="RNA-binding S4 domain"/>
    <property type="match status" value="1"/>
</dbReference>
<dbReference type="PROSITE" id="PS01129">
    <property type="entry name" value="PSI_RLU"/>
    <property type="match status" value="1"/>
</dbReference>
<evidence type="ECO:0000256" key="1">
    <source>
        <dbReference type="ARBA" id="ARBA00000381"/>
    </source>
</evidence>
<proteinExistence type="inferred from homology"/>
<dbReference type="InterPro" id="IPR036986">
    <property type="entry name" value="S4_RNA-bd_sf"/>
</dbReference>
<evidence type="ECO:0000256" key="7">
    <source>
        <dbReference type="PIRSR" id="PIRSR606225-1"/>
    </source>
</evidence>
<feature type="active site" evidence="7">
    <location>
        <position position="155"/>
    </location>
</feature>
<dbReference type="InterPro" id="IPR006145">
    <property type="entry name" value="PsdUridine_synth_RsuA/RluA"/>
</dbReference>
<dbReference type="PANTHER" id="PTHR21600">
    <property type="entry name" value="MITOCHONDRIAL RNA PSEUDOURIDINE SYNTHASE"/>
    <property type="match status" value="1"/>
</dbReference>
<evidence type="ECO:0000256" key="4">
    <source>
        <dbReference type="ARBA" id="ARBA00022552"/>
    </source>
</evidence>
<comment type="caution">
    <text evidence="11">The sequence shown here is derived from an EMBL/GenBank/DDBJ whole genome shotgun (WGS) entry which is preliminary data.</text>
</comment>
<keyword evidence="6 9" id="KW-0413">Isomerase</keyword>
<comment type="catalytic activity">
    <reaction evidence="9">
        <text>a uridine in RNA = a pseudouridine in RNA</text>
        <dbReference type="Rhea" id="RHEA:48348"/>
        <dbReference type="Rhea" id="RHEA-COMP:12068"/>
        <dbReference type="Rhea" id="RHEA-COMP:12069"/>
        <dbReference type="ChEBI" id="CHEBI:65314"/>
        <dbReference type="ChEBI" id="CHEBI:65315"/>
    </reaction>
</comment>
<keyword evidence="12" id="KW-1185">Reference proteome</keyword>
<evidence type="ECO:0000256" key="9">
    <source>
        <dbReference type="RuleBase" id="RU362028"/>
    </source>
</evidence>
<organism evidence="11 12">
    <name type="scientific">Lautropia dentalis</name>
    <dbReference type="NCBI Taxonomy" id="2490857"/>
    <lineage>
        <taxon>Bacteria</taxon>
        <taxon>Pseudomonadati</taxon>
        <taxon>Pseudomonadota</taxon>
        <taxon>Betaproteobacteria</taxon>
        <taxon>Burkholderiales</taxon>
        <taxon>Burkholderiaceae</taxon>
        <taxon>Lautropia</taxon>
    </lineage>
</organism>
<dbReference type="GO" id="GO:0160141">
    <property type="term" value="F:23S rRNA pseudouridine(955/2504/2580) synthase activity"/>
    <property type="evidence" value="ECO:0007669"/>
    <property type="project" value="UniProtKB-EC"/>
</dbReference>
<dbReference type="EC" id="5.4.99.-" evidence="9"/>
<dbReference type="InterPro" id="IPR020103">
    <property type="entry name" value="PsdUridine_synth_cat_dom_sf"/>
</dbReference>
<dbReference type="GO" id="GO:0003723">
    <property type="term" value="F:RNA binding"/>
    <property type="evidence" value="ECO:0007669"/>
    <property type="project" value="UniProtKB-KW"/>
</dbReference>
<dbReference type="Proteomes" id="UP000270261">
    <property type="component" value="Unassembled WGS sequence"/>
</dbReference>
<dbReference type="NCBIfam" id="TIGR00005">
    <property type="entry name" value="rluA_subfam"/>
    <property type="match status" value="1"/>
</dbReference>
<sequence>MKDADTKRPTAQTTTPIQWFTVDGGHEGQRLDNYLLAMLRGVPKTRIYRMIRTGEVRVDGRRCRAEQRVAAGERVRVPPLAAVPETAQRQGPARGGPKLDDRHIRIVFEDEHLLVVDKSDGLAVHGGSGIAAGLIERLRASRPPGQFLELAHRLDRDTSGLLVIAKRRSALLALHRMFAAGEVKKRYLAIVKGYWGRPRPVLVQFPLLRYLTPAGERRVRVDAQGQSAATRFSRLQSLDFGGTPGLPPHGALLECELLTGRTHQIRVHLAHAGHPILGDEKYGDFTLNKVLDDMHFNRMFLHAFRLTMKHPKKDDMLVLEAPMPAAFEALLARFGVDESVGGQSAFSQVTRKS</sequence>
<dbReference type="InterPro" id="IPR002942">
    <property type="entry name" value="S4_RNA-bd"/>
</dbReference>
<dbReference type="PANTHER" id="PTHR21600:SF92">
    <property type="entry name" value="RIBOSOMAL LARGE SUBUNIT PSEUDOURIDINE SYNTHASE C"/>
    <property type="match status" value="1"/>
</dbReference>
<evidence type="ECO:0000256" key="5">
    <source>
        <dbReference type="ARBA" id="ARBA00022884"/>
    </source>
</evidence>
<evidence type="ECO:0000259" key="10">
    <source>
        <dbReference type="SMART" id="SM00363"/>
    </source>
</evidence>
<dbReference type="GO" id="GO:0000455">
    <property type="term" value="P:enzyme-directed rRNA pseudouridine synthesis"/>
    <property type="evidence" value="ECO:0007669"/>
    <property type="project" value="TreeGrafter"/>
</dbReference>
<dbReference type="Pfam" id="PF00849">
    <property type="entry name" value="PseudoU_synth_2"/>
    <property type="match status" value="1"/>
</dbReference>
<dbReference type="Gene3D" id="3.30.2350.10">
    <property type="entry name" value="Pseudouridine synthase"/>
    <property type="match status" value="1"/>
</dbReference>